<dbReference type="OrthoDB" id="9795827at2"/>
<dbReference type="STRING" id="1002526.SAMN05216578_10158"/>
<evidence type="ECO:0000256" key="1">
    <source>
        <dbReference type="SAM" id="SignalP"/>
    </source>
</evidence>
<dbReference type="Proteomes" id="UP000242815">
    <property type="component" value="Unassembled WGS sequence"/>
</dbReference>
<proteinExistence type="predicted"/>
<dbReference type="Pfam" id="PF04187">
    <property type="entry name" value="Cofac_haem_bdg"/>
    <property type="match status" value="1"/>
</dbReference>
<organism evidence="3 4">
    <name type="scientific">Halopseudomonas formosensis</name>
    <dbReference type="NCBI Taxonomy" id="1002526"/>
    <lineage>
        <taxon>Bacteria</taxon>
        <taxon>Pseudomonadati</taxon>
        <taxon>Pseudomonadota</taxon>
        <taxon>Gammaproteobacteria</taxon>
        <taxon>Pseudomonadales</taxon>
        <taxon>Pseudomonadaceae</taxon>
        <taxon>Halopseudomonas</taxon>
    </lineage>
</organism>
<sequence>MKRMLLTGLMALWTGLAAATPLPEWVNSVPPAQMHLGQALDTRSGEWLEPDELVERIRNADRVLLGEQHDNDDHHRLQLWLLQRLHSERPQAGLLLEMLTPAQQPLVDQAYATGSSSAALKEQLQWNPGWPWELYGPVVRWALDKQVPLYAANLDRSEISELYRHPPPLSPRYSEVAVAELRETIARSHCGRIDEPQLGGMLGIQQQRDMRMAEALAAAPAPSLLLAGNFHVRRDLGVPVHVEGEAPVVIMLHEAGKPMPGPEQADYLWLTPAAPEQDHCAQWQSE</sequence>
<evidence type="ECO:0000313" key="3">
    <source>
        <dbReference type="EMBL" id="SFQ56334.1"/>
    </source>
</evidence>
<dbReference type="Gene3D" id="3.40.50.11550">
    <property type="match status" value="1"/>
</dbReference>
<reference evidence="3 4" key="1">
    <citation type="submission" date="2016-10" db="EMBL/GenBank/DDBJ databases">
        <authorList>
            <person name="de Groot N.N."/>
        </authorList>
    </citation>
    <scope>NUCLEOTIDE SEQUENCE [LARGE SCALE GENOMIC DNA]</scope>
    <source>
        <strain evidence="3 4">JCM 18415</strain>
    </source>
</reference>
<feature type="domain" description="Haem-binding uptake Tiki superfamily ChaN" evidence="2">
    <location>
        <begin position="53"/>
        <end position="242"/>
    </location>
</feature>
<feature type="signal peptide" evidence="1">
    <location>
        <begin position="1"/>
        <end position="19"/>
    </location>
</feature>
<accession>A0A1I5ZIL4</accession>
<keyword evidence="1" id="KW-0732">Signal</keyword>
<evidence type="ECO:0000313" key="4">
    <source>
        <dbReference type="Proteomes" id="UP000242815"/>
    </source>
</evidence>
<dbReference type="AlphaFoldDB" id="A0A1I5ZIL4"/>
<dbReference type="InterPro" id="IPR007314">
    <property type="entry name" value="Cofac_haem-bd_dom"/>
</dbReference>
<dbReference type="PIRSF" id="PIRSF020419">
    <property type="entry name" value="Fe_uptake_reg_CjrA_prd"/>
    <property type="match status" value="1"/>
</dbReference>
<dbReference type="EMBL" id="FOYD01000001">
    <property type="protein sequence ID" value="SFQ56334.1"/>
    <property type="molecule type" value="Genomic_DNA"/>
</dbReference>
<gene>
    <name evidence="3" type="ORF">SAMN05216578_10158</name>
</gene>
<evidence type="ECO:0000259" key="2">
    <source>
        <dbReference type="Pfam" id="PF04187"/>
    </source>
</evidence>
<protein>
    <submittedName>
        <fullName evidence="3">Uncharacterized iron-regulated protein</fullName>
    </submittedName>
</protein>
<dbReference type="InterPro" id="IPR016773">
    <property type="entry name" value="Fe3_uptake_reg_CjrA_prd"/>
</dbReference>
<dbReference type="CDD" id="cd14727">
    <property type="entry name" value="ChanN-like"/>
    <property type="match status" value="1"/>
</dbReference>
<dbReference type="SUPFAM" id="SSF159501">
    <property type="entry name" value="EreA/ChaN-like"/>
    <property type="match status" value="1"/>
</dbReference>
<dbReference type="Gene3D" id="1.10.8.760">
    <property type="entry name" value="Haem-binding uptake, Tiki superfamily, ChaN, domain 2"/>
    <property type="match status" value="1"/>
</dbReference>
<dbReference type="RefSeq" id="WP_090535857.1">
    <property type="nucleotide sequence ID" value="NZ_FOYD01000001.1"/>
</dbReference>
<name>A0A1I5ZIL4_9GAMM</name>
<feature type="chain" id="PRO_5017195099" evidence="1">
    <location>
        <begin position="20"/>
        <end position="286"/>
    </location>
</feature>